<dbReference type="RefSeq" id="WP_179277503.1">
    <property type="nucleotide sequence ID" value="NZ_BOMU01000113.1"/>
</dbReference>
<gene>
    <name evidence="2" type="ORF">SAMN06264365_13115</name>
</gene>
<evidence type="ECO:0000256" key="1">
    <source>
        <dbReference type="SAM" id="Phobius"/>
    </source>
</evidence>
<dbReference type="EMBL" id="FZNR01000031">
    <property type="protein sequence ID" value="SNS97219.1"/>
    <property type="molecule type" value="Genomic_DNA"/>
</dbReference>
<reference evidence="2 3" key="1">
    <citation type="submission" date="2017-06" db="EMBL/GenBank/DDBJ databases">
        <authorList>
            <person name="Kim H.J."/>
            <person name="Triplett B.A."/>
        </authorList>
    </citation>
    <scope>NUCLEOTIDE SEQUENCE [LARGE SCALE GENOMIC DNA]</scope>
    <source>
        <strain evidence="2 3">DSM 43151</strain>
    </source>
</reference>
<protein>
    <submittedName>
        <fullName evidence="2">Uncharacterized protein</fullName>
    </submittedName>
</protein>
<dbReference type="AlphaFoldDB" id="A0A239IUG6"/>
<evidence type="ECO:0000313" key="2">
    <source>
        <dbReference type="EMBL" id="SNS97219.1"/>
    </source>
</evidence>
<sequence>MALMVLVATLVGGVAGLLAYAGGASAPNAILAGGAAFAPAISILLAVAHFLGRN</sequence>
<organism evidence="2 3">
    <name type="scientific">Actinoplanes regularis</name>
    <dbReference type="NCBI Taxonomy" id="52697"/>
    <lineage>
        <taxon>Bacteria</taxon>
        <taxon>Bacillati</taxon>
        <taxon>Actinomycetota</taxon>
        <taxon>Actinomycetes</taxon>
        <taxon>Micromonosporales</taxon>
        <taxon>Micromonosporaceae</taxon>
        <taxon>Actinoplanes</taxon>
    </lineage>
</organism>
<keyword evidence="1" id="KW-1133">Transmembrane helix</keyword>
<accession>A0A239IUG6</accession>
<proteinExistence type="predicted"/>
<dbReference type="Proteomes" id="UP000198415">
    <property type="component" value="Unassembled WGS sequence"/>
</dbReference>
<keyword evidence="1" id="KW-0812">Transmembrane</keyword>
<keyword evidence="3" id="KW-1185">Reference proteome</keyword>
<feature type="transmembrane region" description="Helical" evidence="1">
    <location>
        <begin position="29"/>
        <end position="51"/>
    </location>
</feature>
<keyword evidence="1" id="KW-0472">Membrane</keyword>
<evidence type="ECO:0000313" key="3">
    <source>
        <dbReference type="Proteomes" id="UP000198415"/>
    </source>
</evidence>
<name>A0A239IUG6_9ACTN</name>